<dbReference type="InterPro" id="IPR036866">
    <property type="entry name" value="RibonucZ/Hydroxyglut_hydro"/>
</dbReference>
<organism evidence="1 2">
    <name type="scientific">Candidatus Alistipes avicola</name>
    <dbReference type="NCBI Taxonomy" id="2838432"/>
    <lineage>
        <taxon>Bacteria</taxon>
        <taxon>Pseudomonadati</taxon>
        <taxon>Bacteroidota</taxon>
        <taxon>Bacteroidia</taxon>
        <taxon>Bacteroidales</taxon>
        <taxon>Rikenellaceae</taxon>
        <taxon>Alistipes</taxon>
    </lineage>
</organism>
<dbReference type="PANTHER" id="PTHR43546">
    <property type="entry name" value="UPF0173 METAL-DEPENDENT HYDROLASE MJ1163-RELATED"/>
    <property type="match status" value="1"/>
</dbReference>
<comment type="caution">
    <text evidence="1">The sequence shown here is derived from an EMBL/GenBank/DDBJ whole genome shotgun (WGS) entry which is preliminary data.</text>
</comment>
<dbReference type="Proteomes" id="UP000824259">
    <property type="component" value="Unassembled WGS sequence"/>
</dbReference>
<evidence type="ECO:0000313" key="1">
    <source>
        <dbReference type="EMBL" id="HJA99269.1"/>
    </source>
</evidence>
<dbReference type="Pfam" id="PF13483">
    <property type="entry name" value="Lactamase_B_3"/>
    <property type="match status" value="1"/>
</dbReference>
<dbReference type="Gene3D" id="3.60.15.10">
    <property type="entry name" value="Ribonuclease Z/Hydroxyacylglutathione hydrolase-like"/>
    <property type="match status" value="1"/>
</dbReference>
<reference evidence="1" key="1">
    <citation type="journal article" date="2021" name="PeerJ">
        <title>Extensive microbial diversity within the chicken gut microbiome revealed by metagenomics and culture.</title>
        <authorList>
            <person name="Gilroy R."/>
            <person name="Ravi A."/>
            <person name="Getino M."/>
            <person name="Pursley I."/>
            <person name="Horton D.L."/>
            <person name="Alikhan N.F."/>
            <person name="Baker D."/>
            <person name="Gharbi K."/>
            <person name="Hall N."/>
            <person name="Watson M."/>
            <person name="Adriaenssens E.M."/>
            <person name="Foster-Nyarko E."/>
            <person name="Jarju S."/>
            <person name="Secka A."/>
            <person name="Antonio M."/>
            <person name="Oren A."/>
            <person name="Chaudhuri R.R."/>
            <person name="La Ragione R."/>
            <person name="Hildebrand F."/>
            <person name="Pallen M.J."/>
        </authorList>
    </citation>
    <scope>NUCLEOTIDE SEQUENCE</scope>
    <source>
        <strain evidence="1">CHK169-11906</strain>
    </source>
</reference>
<dbReference type="AlphaFoldDB" id="A0A9D2L4Q2"/>
<gene>
    <name evidence="1" type="ORF">H9779_06715</name>
</gene>
<proteinExistence type="predicted"/>
<sequence length="239" mass="26475">MSMLSFSGCKPQAAQYPSDRLTTQDGRELTLTFFGHASLAIEIEGRHIYIDPVSKYADYASLPKADLILVGHSHYDHLDTAAIAALSSPQTTVICDKTSGEMLEGDVQVMRPGDTLQPRNYLTIEAVPAYNTSAHQLQFHPREREDCGYILTLGGTRIYIAGDGENTPEMKSLRNIDIAFLPVNQPYTMTVEQAVDAVKAIRPTIFYPYHYGEVDQPTDVEALAKALQGVTEVRIRPLE</sequence>
<dbReference type="SUPFAM" id="SSF56281">
    <property type="entry name" value="Metallo-hydrolase/oxidoreductase"/>
    <property type="match status" value="1"/>
</dbReference>
<dbReference type="EMBL" id="DWYR01000020">
    <property type="protein sequence ID" value="HJA99269.1"/>
    <property type="molecule type" value="Genomic_DNA"/>
</dbReference>
<evidence type="ECO:0000313" key="2">
    <source>
        <dbReference type="Proteomes" id="UP000824259"/>
    </source>
</evidence>
<accession>A0A9D2L4Q2</accession>
<reference evidence="1" key="2">
    <citation type="submission" date="2021-04" db="EMBL/GenBank/DDBJ databases">
        <authorList>
            <person name="Gilroy R."/>
        </authorList>
    </citation>
    <scope>NUCLEOTIDE SEQUENCE</scope>
    <source>
        <strain evidence="1">CHK169-11906</strain>
    </source>
</reference>
<dbReference type="PANTHER" id="PTHR43546:SF3">
    <property type="entry name" value="UPF0173 METAL-DEPENDENT HYDROLASE MJ1163"/>
    <property type="match status" value="1"/>
</dbReference>
<name>A0A9D2L4Q2_9BACT</name>
<dbReference type="InterPro" id="IPR050114">
    <property type="entry name" value="UPF0173_UPF0282_UlaG_hydrolase"/>
</dbReference>
<protein>
    <submittedName>
        <fullName evidence="1">MBL fold metallo-hydrolase</fullName>
    </submittedName>
</protein>